<evidence type="ECO:0000313" key="1">
    <source>
        <dbReference type="EMBL" id="KAK3706977.1"/>
    </source>
</evidence>
<organism evidence="1 2">
    <name type="scientific">Vermiconidia calcicola</name>
    <dbReference type="NCBI Taxonomy" id="1690605"/>
    <lineage>
        <taxon>Eukaryota</taxon>
        <taxon>Fungi</taxon>
        <taxon>Dikarya</taxon>
        <taxon>Ascomycota</taxon>
        <taxon>Pezizomycotina</taxon>
        <taxon>Dothideomycetes</taxon>
        <taxon>Dothideomycetidae</taxon>
        <taxon>Mycosphaerellales</taxon>
        <taxon>Extremaceae</taxon>
        <taxon>Vermiconidia</taxon>
    </lineage>
</organism>
<sequence>MAPQQQQERQQASYLYLIGTNDEIYENDILRSLGSIKPWLDYANFKRQYGTVLEQSFVLERACAALPRSYKLWKMYLELRVSHLKNKSPARHKTEFQKVNALFERALVLLNKMPRIWEMYLTFLCQQPLITFTRRTFDRALRALPLTQHQRIWTLYRPFANSAGGETSVRIWRRYVQLHPEHVEDFVDVLVQEKKYTEAVQQYVEILNNPKFRSKEAKGPFQHWTEMLELLIDNARLIPNPIPLSNGSTMSIESIIRSGIQRFPDQRGILWVGLARYYINRGAYERARDIFEEGVTTVLTVRDFSVVFDTYAEAEEALISIKLEESAARQQKGKVDADADTDLDIRMLRFEQLMDRRPFLVNDVLLRQNPHNVPEWQKRVALWGDNKPMVVQTYTDAIAAISPKKAVGRFHELWTNYAKFYEAGGDLRNARIIMEKAVKVPYKSVSELAEMWTEWAEMELRNDNFDQAVAVMSTATKAPKRSNIDYFDETLSPQQRVHKSWKLWSFYVDLVESVSSLDDTKKVYERIFELRIATPQTVVNYANLLEEAEYHEESFKIYERGLDLFSYPVAFELWNLYLTKAVDRKISIERLRDLFEQAVEECPPKFAKTLYLMYGALEEERGLARHAMRIYERATRAVADEDRTAMFEFYITKSASNFGLASTRPIYERGIAALPDKEAAAMCVKFAEMERRLGEIDRARAIWGHASQFCDPRVEPGFWRKWEGFEVQHGNEETFREMLRVKRSVQAQFNTDVNFIASQAVARQQQLQQDGDDEGEVEVDGEKGDAMKELERQARAPVGFVAASSGPEGASRLKAEQEDGVAGGGGGGEVFIALHHRVETASGGMADNEAKTLYESLKSDRIIKILIGDEPDPVYVPEHVLVNTSDYFAASVRNQHMGAHHGVLKFLHDDLDAWKALLFRIFNHKLPLSSQVHGKTDGCPEHQHLVRCWCLGEKYMIPVFQNLIMLELLELLNGSEPQIELQLVEIKEAFESSTPGSHLRKLMAESVVDLLQFQAESQTFGVNYDLLGYFIGIVGFAGALAEASILFGSRGRQMFSRLPNGSSGGGPRWQEFMVGNANGGVSHWVHTEPVKWTYAPEAPMYF</sequence>
<accession>A0ACC3N260</accession>
<gene>
    <name evidence="1" type="primary">SYF1_2</name>
    <name evidence="1" type="ORF">LTR37_012476</name>
</gene>
<protein>
    <submittedName>
        <fullName evidence="1">Pre-mRNA-splicing factor syf1</fullName>
    </submittedName>
</protein>
<evidence type="ECO:0000313" key="2">
    <source>
        <dbReference type="Proteomes" id="UP001281147"/>
    </source>
</evidence>
<dbReference type="Proteomes" id="UP001281147">
    <property type="component" value="Unassembled WGS sequence"/>
</dbReference>
<name>A0ACC3N260_9PEZI</name>
<reference evidence="1" key="1">
    <citation type="submission" date="2023-07" db="EMBL/GenBank/DDBJ databases">
        <title>Black Yeasts Isolated from many extreme environments.</title>
        <authorList>
            <person name="Coleine C."/>
            <person name="Stajich J.E."/>
            <person name="Selbmann L."/>
        </authorList>
    </citation>
    <scope>NUCLEOTIDE SEQUENCE</scope>
    <source>
        <strain evidence="1">CCFEE 5714</strain>
    </source>
</reference>
<proteinExistence type="predicted"/>
<comment type="caution">
    <text evidence="1">The sequence shown here is derived from an EMBL/GenBank/DDBJ whole genome shotgun (WGS) entry which is preliminary data.</text>
</comment>
<keyword evidence="2" id="KW-1185">Reference proteome</keyword>
<dbReference type="EMBL" id="JAUTXU010000115">
    <property type="protein sequence ID" value="KAK3706977.1"/>
    <property type="molecule type" value="Genomic_DNA"/>
</dbReference>